<name>A0A7S8FD77_9BACT</name>
<dbReference type="Proteomes" id="UP000593737">
    <property type="component" value="Chromosome"/>
</dbReference>
<keyword evidence="2" id="KW-0560">Oxidoreductase</keyword>
<evidence type="ECO:0000256" key="1">
    <source>
        <dbReference type="ARBA" id="ARBA00006484"/>
    </source>
</evidence>
<reference evidence="3 4" key="1">
    <citation type="journal article" date="2020" name="ISME J.">
        <title>Enrichment and physiological characterization of a novel comammox Nitrospira indicates ammonium inhibition of complete nitrification.</title>
        <authorList>
            <person name="Sakoula D."/>
            <person name="Koch H."/>
            <person name="Frank J."/>
            <person name="Jetten M.S.M."/>
            <person name="van Kessel M.A.H.J."/>
            <person name="Lucker S."/>
        </authorList>
    </citation>
    <scope>NUCLEOTIDE SEQUENCE [LARGE SCALE GENOMIC DNA]</scope>
    <source>
        <strain evidence="3">Comreactor17</strain>
    </source>
</reference>
<sequence length="258" mass="27653">MELSASSFPSATDQELHTTTRQAALITGASGGIGRAICEAFGKAGWYVGVHYYRNKAAADTTLRNLLHAGGTGDLYPADIREGESVRRMTDKFSSHASGSLVMICNAGIGQSTLLVRHSEEIWNNVITTNLTGTFHCLRAIGPSLISRGGGSIIVIGSHTGFHGATGQSAYATSKAGLIGLVRTAAREWGPQNIQVNLVLPGWQKTDLTEGIFPEEQGWLDHALRRPPNIQEVVGTIVHLAQLKDISGQVWNCDSRHL</sequence>
<organism evidence="3 4">
    <name type="scientific">Candidatus Nitrospira kreftii</name>
    <dbReference type="NCBI Taxonomy" id="2652173"/>
    <lineage>
        <taxon>Bacteria</taxon>
        <taxon>Pseudomonadati</taxon>
        <taxon>Nitrospirota</taxon>
        <taxon>Nitrospiria</taxon>
        <taxon>Nitrospirales</taxon>
        <taxon>Nitrospiraceae</taxon>
        <taxon>Nitrospira</taxon>
    </lineage>
</organism>
<dbReference type="PROSITE" id="PS00061">
    <property type="entry name" value="ADH_SHORT"/>
    <property type="match status" value="1"/>
</dbReference>
<dbReference type="InterPro" id="IPR036291">
    <property type="entry name" value="NAD(P)-bd_dom_sf"/>
</dbReference>
<accession>A0A7S8FD77</accession>
<dbReference type="SUPFAM" id="SSF51735">
    <property type="entry name" value="NAD(P)-binding Rossmann-fold domains"/>
    <property type="match status" value="1"/>
</dbReference>
<comment type="similarity">
    <text evidence="1">Belongs to the short-chain dehydrogenases/reductases (SDR) family.</text>
</comment>
<evidence type="ECO:0000313" key="3">
    <source>
        <dbReference type="EMBL" id="QPD03755.1"/>
    </source>
</evidence>
<dbReference type="KEGG" id="nkf:Nkreftii_001529"/>
<gene>
    <name evidence="3" type="ORF">Nkreftii_001529</name>
</gene>
<dbReference type="AlphaFoldDB" id="A0A7S8FD77"/>
<dbReference type="EMBL" id="CP047423">
    <property type="protein sequence ID" value="QPD03755.1"/>
    <property type="molecule type" value="Genomic_DNA"/>
</dbReference>
<dbReference type="InterPro" id="IPR002347">
    <property type="entry name" value="SDR_fam"/>
</dbReference>
<dbReference type="PRINTS" id="PR00081">
    <property type="entry name" value="GDHRDH"/>
</dbReference>
<proteinExistence type="inferred from homology"/>
<evidence type="ECO:0000256" key="2">
    <source>
        <dbReference type="ARBA" id="ARBA00023002"/>
    </source>
</evidence>
<evidence type="ECO:0008006" key="5">
    <source>
        <dbReference type="Google" id="ProtNLM"/>
    </source>
</evidence>
<protein>
    <recommendedName>
        <fullName evidence="5">3-oxoacyl-[acyl-carrier-protein] reductase</fullName>
    </recommendedName>
</protein>
<dbReference type="PANTHER" id="PTHR42760">
    <property type="entry name" value="SHORT-CHAIN DEHYDROGENASES/REDUCTASES FAMILY MEMBER"/>
    <property type="match status" value="1"/>
</dbReference>
<dbReference type="GO" id="GO:0016616">
    <property type="term" value="F:oxidoreductase activity, acting on the CH-OH group of donors, NAD or NADP as acceptor"/>
    <property type="evidence" value="ECO:0007669"/>
    <property type="project" value="TreeGrafter"/>
</dbReference>
<dbReference type="Pfam" id="PF00106">
    <property type="entry name" value="adh_short"/>
    <property type="match status" value="1"/>
</dbReference>
<dbReference type="Gene3D" id="3.40.50.720">
    <property type="entry name" value="NAD(P)-binding Rossmann-like Domain"/>
    <property type="match status" value="1"/>
</dbReference>
<dbReference type="InterPro" id="IPR020904">
    <property type="entry name" value="Sc_DH/Rdtase_CS"/>
</dbReference>
<dbReference type="PANTHER" id="PTHR42760:SF37">
    <property type="entry name" value="CLAVALDEHYDE DEHYDROGENASE"/>
    <property type="match status" value="1"/>
</dbReference>
<evidence type="ECO:0000313" key="4">
    <source>
        <dbReference type="Proteomes" id="UP000593737"/>
    </source>
</evidence>